<sequence length="82" mass="9411">MTENTEITRLKALIDGLYTGQERVNRGEIYERMVAAELPSDLLQFFDRLPEGDYEQEELVETVNQMIDEAGERGHLGQIPEV</sequence>
<evidence type="ECO:0000313" key="2">
    <source>
        <dbReference type="Proteomes" id="UP000578449"/>
    </source>
</evidence>
<organism evidence="1 2">
    <name type="scientific">Thermocatellispora tengchongensis</name>
    <dbReference type="NCBI Taxonomy" id="1073253"/>
    <lineage>
        <taxon>Bacteria</taxon>
        <taxon>Bacillati</taxon>
        <taxon>Actinomycetota</taxon>
        <taxon>Actinomycetes</taxon>
        <taxon>Streptosporangiales</taxon>
        <taxon>Streptosporangiaceae</taxon>
        <taxon>Thermocatellispora</taxon>
    </lineage>
</organism>
<protein>
    <submittedName>
        <fullName evidence="1">Uncharacterized protein</fullName>
    </submittedName>
</protein>
<comment type="caution">
    <text evidence="1">The sequence shown here is derived from an EMBL/GenBank/DDBJ whole genome shotgun (WGS) entry which is preliminary data.</text>
</comment>
<dbReference type="EMBL" id="JACHGN010000008">
    <property type="protein sequence ID" value="MBB5134316.1"/>
    <property type="molecule type" value="Genomic_DNA"/>
</dbReference>
<reference evidence="1 2" key="1">
    <citation type="submission" date="2020-08" db="EMBL/GenBank/DDBJ databases">
        <title>Genomic Encyclopedia of Type Strains, Phase IV (KMG-IV): sequencing the most valuable type-strain genomes for metagenomic binning, comparative biology and taxonomic classification.</title>
        <authorList>
            <person name="Goeker M."/>
        </authorList>
    </citation>
    <scope>NUCLEOTIDE SEQUENCE [LARGE SCALE GENOMIC DNA]</scope>
    <source>
        <strain evidence="1 2">DSM 45615</strain>
    </source>
</reference>
<gene>
    <name evidence="1" type="ORF">HNP84_004048</name>
</gene>
<dbReference type="AlphaFoldDB" id="A0A840P6V9"/>
<evidence type="ECO:0000313" key="1">
    <source>
        <dbReference type="EMBL" id="MBB5134316.1"/>
    </source>
</evidence>
<dbReference type="Proteomes" id="UP000578449">
    <property type="component" value="Unassembled WGS sequence"/>
</dbReference>
<keyword evidence="2" id="KW-1185">Reference proteome</keyword>
<name>A0A840P6V9_9ACTN</name>
<proteinExistence type="predicted"/>
<dbReference type="RefSeq" id="WP_185051562.1">
    <property type="nucleotide sequence ID" value="NZ_BAABIX010000040.1"/>
</dbReference>
<accession>A0A840P6V9</accession>